<name>A0AAD4ESI0_9PEZI</name>
<proteinExistence type="predicted"/>
<keyword evidence="3" id="KW-1185">Reference proteome</keyword>
<dbReference type="Proteomes" id="UP001197093">
    <property type="component" value="Unassembled WGS sequence"/>
</dbReference>
<protein>
    <submittedName>
        <fullName evidence="2">Uncharacterized protein</fullName>
    </submittedName>
</protein>
<reference evidence="2" key="1">
    <citation type="submission" date="2023-02" db="EMBL/GenBank/DDBJ databases">
        <authorList>
            <person name="Palmer J.M."/>
        </authorList>
    </citation>
    <scope>NUCLEOTIDE SEQUENCE</scope>
    <source>
        <strain evidence="2">FW57</strain>
    </source>
</reference>
<dbReference type="EMBL" id="JAHCVI010000004">
    <property type="protein sequence ID" value="KAG7286581.1"/>
    <property type="molecule type" value="Genomic_DNA"/>
</dbReference>
<dbReference type="AlphaFoldDB" id="A0AAD4ESI0"/>
<comment type="caution">
    <text evidence="2">The sequence shown here is derived from an EMBL/GenBank/DDBJ whole genome shotgun (WGS) entry which is preliminary data.</text>
</comment>
<evidence type="ECO:0000313" key="3">
    <source>
        <dbReference type="Proteomes" id="UP001197093"/>
    </source>
</evidence>
<organism evidence="2 3">
    <name type="scientific">Staphylotrichum longicolle</name>
    <dbReference type="NCBI Taxonomy" id="669026"/>
    <lineage>
        <taxon>Eukaryota</taxon>
        <taxon>Fungi</taxon>
        <taxon>Dikarya</taxon>
        <taxon>Ascomycota</taxon>
        <taxon>Pezizomycotina</taxon>
        <taxon>Sordariomycetes</taxon>
        <taxon>Sordariomycetidae</taxon>
        <taxon>Sordariales</taxon>
        <taxon>Chaetomiaceae</taxon>
        <taxon>Staphylotrichum</taxon>
    </lineage>
</organism>
<feature type="region of interest" description="Disordered" evidence="1">
    <location>
        <begin position="358"/>
        <end position="386"/>
    </location>
</feature>
<feature type="compositionally biased region" description="Pro residues" evidence="1">
    <location>
        <begin position="363"/>
        <end position="373"/>
    </location>
</feature>
<evidence type="ECO:0000313" key="2">
    <source>
        <dbReference type="EMBL" id="KAG7286581.1"/>
    </source>
</evidence>
<evidence type="ECO:0000256" key="1">
    <source>
        <dbReference type="SAM" id="MobiDB-lite"/>
    </source>
</evidence>
<gene>
    <name evidence="2" type="ORF">NEMBOFW57_008892</name>
</gene>
<accession>A0AAD4ESI0</accession>
<sequence length="483" mass="52918">MTWQSRCWDRRSLQFQALLPHVEPRRNGRQQIGSRSLFMSVVDAHFDPTTQQELAVWGAGEDVVARYRERQGRGKASKTSWHKLDGKELGLSVGYDDVTTIKVVKHGSRRALITGRHNGQLSLLSAEPDSFGERIAQFGPVPDPNTNAQQALEQETINSLDVLNNDSKGLIAAATKSSLRIYTLPECEADEIAPVTTLQDLRTPSPFDAVYQDNVDPWADAEALMAYGTERFLAGGGGGLTLHIFDFRWPKSYYHTAGLPCLAQAPFPRPHQPFMKRLPTPPNPGGLAVCSHHPISRPCPYHALARTLYYRPNAKLFLSESLRSFRSSSVWSLARASDVAPNFYVGVSGGVIEATLEQTPDTYPTPSPPPNPPTTTITTTPDDANANNPVTVVVDPNFGFADWRAAAHQGSGYKTRPLVPALMETGDGYSFEGNDRSILLPGLVKYRGPPGEGMGQEGGRGRWHRLDGGYWQEGDFGGVLNGV</sequence>